<dbReference type="FunFam" id="3.40.50.1100:FF:000006">
    <property type="entry name" value="Cysteine synthase"/>
    <property type="match status" value="1"/>
</dbReference>
<dbReference type="Pfam" id="PF00291">
    <property type="entry name" value="PALP"/>
    <property type="match status" value="1"/>
</dbReference>
<dbReference type="PROSITE" id="PS00901">
    <property type="entry name" value="CYS_SYNTHASE"/>
    <property type="match status" value="1"/>
</dbReference>
<keyword evidence="6" id="KW-0663">Pyridoxal phosphate</keyword>
<evidence type="ECO:0000259" key="9">
    <source>
        <dbReference type="Pfam" id="PF00291"/>
    </source>
</evidence>
<comment type="caution">
    <text evidence="10">The sequence shown here is derived from an EMBL/GenBank/DDBJ whole genome shotgun (WGS) entry which is preliminary data.</text>
</comment>
<evidence type="ECO:0000313" key="11">
    <source>
        <dbReference type="Proteomes" id="UP000654257"/>
    </source>
</evidence>
<evidence type="ECO:0000313" key="10">
    <source>
        <dbReference type="EMBL" id="GGF94068.1"/>
    </source>
</evidence>
<dbReference type="EMBL" id="BMCU01000001">
    <property type="protein sequence ID" value="GGF94068.1"/>
    <property type="molecule type" value="Genomic_DNA"/>
</dbReference>
<comment type="cofactor">
    <cofactor evidence="1">
        <name>pyridoxal 5'-phosphate</name>
        <dbReference type="ChEBI" id="CHEBI:597326"/>
    </cofactor>
</comment>
<evidence type="ECO:0000256" key="3">
    <source>
        <dbReference type="ARBA" id="ARBA00012681"/>
    </source>
</evidence>
<evidence type="ECO:0000256" key="2">
    <source>
        <dbReference type="ARBA" id="ARBA00007103"/>
    </source>
</evidence>
<feature type="domain" description="Tryptophan synthase beta chain-like PALP" evidence="9">
    <location>
        <begin position="6"/>
        <end position="302"/>
    </location>
</feature>
<evidence type="ECO:0000256" key="8">
    <source>
        <dbReference type="ARBA" id="ARBA00047931"/>
    </source>
</evidence>
<protein>
    <recommendedName>
        <fullName evidence="3">cysteine synthase</fullName>
        <ecNumber evidence="3">2.5.1.47</ecNumber>
    </recommendedName>
</protein>
<comment type="similarity">
    <text evidence="2">Belongs to the cysteine synthase/cystathionine beta-synthase family.</text>
</comment>
<dbReference type="Gene3D" id="3.40.50.1100">
    <property type="match status" value="2"/>
</dbReference>
<reference evidence="10" key="2">
    <citation type="submission" date="2020-09" db="EMBL/GenBank/DDBJ databases">
        <authorList>
            <person name="Sun Q."/>
            <person name="Sedlacek I."/>
        </authorList>
    </citation>
    <scope>NUCLEOTIDE SEQUENCE</scope>
    <source>
        <strain evidence="10">CCM 7905</strain>
    </source>
</reference>
<organism evidence="10 11">
    <name type="scientific">Rhodococcoides trifolii</name>
    <dbReference type="NCBI Taxonomy" id="908250"/>
    <lineage>
        <taxon>Bacteria</taxon>
        <taxon>Bacillati</taxon>
        <taxon>Actinomycetota</taxon>
        <taxon>Actinomycetes</taxon>
        <taxon>Mycobacteriales</taxon>
        <taxon>Nocardiaceae</taxon>
        <taxon>Rhodococcoides</taxon>
    </lineage>
</organism>
<dbReference type="InterPro" id="IPR050214">
    <property type="entry name" value="Cys_Synth/Cystath_Beta-Synth"/>
</dbReference>
<dbReference type="SUPFAM" id="SSF53686">
    <property type="entry name" value="Tryptophan synthase beta subunit-like PLP-dependent enzymes"/>
    <property type="match status" value="1"/>
</dbReference>
<keyword evidence="4" id="KW-0028">Amino-acid biosynthesis</keyword>
<reference evidence="10" key="1">
    <citation type="journal article" date="2014" name="Int. J. Syst. Evol. Microbiol.">
        <title>Complete genome sequence of Corynebacterium casei LMG S-19264T (=DSM 44701T), isolated from a smear-ripened cheese.</title>
        <authorList>
            <consortium name="US DOE Joint Genome Institute (JGI-PGF)"/>
            <person name="Walter F."/>
            <person name="Albersmeier A."/>
            <person name="Kalinowski J."/>
            <person name="Ruckert C."/>
        </authorList>
    </citation>
    <scope>NUCLEOTIDE SEQUENCE</scope>
    <source>
        <strain evidence="10">CCM 7905</strain>
    </source>
</reference>
<name>A0A917FPZ8_9NOCA</name>
<dbReference type="InterPro" id="IPR001926">
    <property type="entry name" value="TrpB-like_PALP"/>
</dbReference>
<dbReference type="AlphaFoldDB" id="A0A917FPZ8"/>
<gene>
    <name evidence="10" type="ORF">GCM10007304_04870</name>
</gene>
<dbReference type="CDD" id="cd01561">
    <property type="entry name" value="CBS_like"/>
    <property type="match status" value="1"/>
</dbReference>
<proteinExistence type="inferred from homology"/>
<keyword evidence="7" id="KW-0198">Cysteine biosynthesis</keyword>
<keyword evidence="11" id="KW-1185">Reference proteome</keyword>
<dbReference type="EC" id="2.5.1.47" evidence="3"/>
<evidence type="ECO:0000256" key="1">
    <source>
        <dbReference type="ARBA" id="ARBA00001933"/>
    </source>
</evidence>
<comment type="catalytic activity">
    <reaction evidence="8">
        <text>O-acetyl-L-serine + hydrogen sulfide = L-cysteine + acetate</text>
        <dbReference type="Rhea" id="RHEA:14829"/>
        <dbReference type="ChEBI" id="CHEBI:29919"/>
        <dbReference type="ChEBI" id="CHEBI:30089"/>
        <dbReference type="ChEBI" id="CHEBI:35235"/>
        <dbReference type="ChEBI" id="CHEBI:58340"/>
        <dbReference type="EC" id="2.5.1.47"/>
    </reaction>
</comment>
<evidence type="ECO:0000256" key="7">
    <source>
        <dbReference type="ARBA" id="ARBA00023192"/>
    </source>
</evidence>
<accession>A0A917FPZ8</accession>
<dbReference type="InterPro" id="IPR036052">
    <property type="entry name" value="TrpB-like_PALP_sf"/>
</dbReference>
<dbReference type="GO" id="GO:0004124">
    <property type="term" value="F:cysteine synthase activity"/>
    <property type="evidence" value="ECO:0007669"/>
    <property type="project" value="UniProtKB-EC"/>
</dbReference>
<dbReference type="PANTHER" id="PTHR10314">
    <property type="entry name" value="CYSTATHIONINE BETA-SYNTHASE"/>
    <property type="match status" value="1"/>
</dbReference>
<dbReference type="InterPro" id="IPR001216">
    <property type="entry name" value="P-phosphate_BS"/>
</dbReference>
<evidence type="ECO:0000256" key="6">
    <source>
        <dbReference type="ARBA" id="ARBA00022898"/>
    </source>
</evidence>
<keyword evidence="5" id="KW-0808">Transferase</keyword>
<dbReference type="GO" id="GO:0006535">
    <property type="term" value="P:cysteine biosynthetic process from serine"/>
    <property type="evidence" value="ECO:0007669"/>
    <property type="project" value="InterPro"/>
</dbReference>
<evidence type="ECO:0000256" key="4">
    <source>
        <dbReference type="ARBA" id="ARBA00022605"/>
    </source>
</evidence>
<evidence type="ECO:0000256" key="5">
    <source>
        <dbReference type="ARBA" id="ARBA00022679"/>
    </source>
</evidence>
<sequence>MYESVADAIGHTPLVRLRRVAQGIDAAVYAKLEFLNPGGSVKDRAAVSMIDAAERDGSLRTGGTVVEGTSGNTGIGLTMVAASRGYHSIVVVPDKTSTEKIATLRAHGADVRVVSGARPTQHPEHVRNLAARIAAETPGGWLAGQYDNPANPDAHYRTTGPEIWQQTGGRITHFVAGIGTGGTVTGAGRFLKEASAGQVRVIGADPETSSYGGGDGRAFYIESVGHFVHPESIEDTWPASYDPTVLDTVERISDQESIDVVRDVARRDGLLIGGSSGTAVAAALRVARTLPADSMVVVILPDSGRSYVSKYFDPEWLQRFGFDGVAAPVAAEGPRAVRSTATIGEAREALGNRPTLPVVLGRAKLEPVVAAEIVGAIHLAHVADAPADDPITDYISAALPLVGSGDSSGVVVHGGRVVDVR</sequence>
<dbReference type="Proteomes" id="UP000654257">
    <property type="component" value="Unassembled WGS sequence"/>
</dbReference>